<dbReference type="PROSITE" id="PS51078">
    <property type="entry name" value="ICLR_ED"/>
    <property type="match status" value="1"/>
</dbReference>
<evidence type="ECO:0000256" key="2">
    <source>
        <dbReference type="ARBA" id="ARBA00023125"/>
    </source>
</evidence>
<feature type="domain" description="IclR-ED" evidence="5">
    <location>
        <begin position="77"/>
        <end position="258"/>
    </location>
</feature>
<evidence type="ECO:0000313" key="7">
    <source>
        <dbReference type="Proteomes" id="UP000451471"/>
    </source>
</evidence>
<dbReference type="InterPro" id="IPR036390">
    <property type="entry name" value="WH_DNA-bd_sf"/>
</dbReference>
<organism evidence="6 7">
    <name type="scientific">Halomarina oriensis</name>
    <dbReference type="NCBI Taxonomy" id="671145"/>
    <lineage>
        <taxon>Archaea</taxon>
        <taxon>Methanobacteriati</taxon>
        <taxon>Methanobacteriota</taxon>
        <taxon>Stenosarchaea group</taxon>
        <taxon>Halobacteria</taxon>
        <taxon>Halobacteriales</taxon>
        <taxon>Natronomonadaceae</taxon>
        <taxon>Halomarina</taxon>
    </lineage>
</organism>
<dbReference type="CDD" id="cd00090">
    <property type="entry name" value="HTH_ARSR"/>
    <property type="match status" value="1"/>
</dbReference>
<dbReference type="Gene3D" id="3.30.450.40">
    <property type="match status" value="1"/>
</dbReference>
<dbReference type="InterPro" id="IPR011991">
    <property type="entry name" value="ArsR-like_HTH"/>
</dbReference>
<keyword evidence="1" id="KW-0805">Transcription regulation</keyword>
<dbReference type="RefSeq" id="WP_158203222.1">
    <property type="nucleotide sequence ID" value="NZ_WSZK01000007.1"/>
</dbReference>
<evidence type="ECO:0000256" key="1">
    <source>
        <dbReference type="ARBA" id="ARBA00023015"/>
    </source>
</evidence>
<keyword evidence="3" id="KW-0804">Transcription</keyword>
<dbReference type="SUPFAM" id="SSF55781">
    <property type="entry name" value="GAF domain-like"/>
    <property type="match status" value="1"/>
</dbReference>
<protein>
    <submittedName>
        <fullName evidence="6">Helix-turn-helix domain-containing protein</fullName>
    </submittedName>
</protein>
<dbReference type="InterPro" id="IPR036388">
    <property type="entry name" value="WH-like_DNA-bd_sf"/>
</dbReference>
<evidence type="ECO:0000259" key="4">
    <source>
        <dbReference type="PROSITE" id="PS51077"/>
    </source>
</evidence>
<evidence type="ECO:0000313" key="6">
    <source>
        <dbReference type="EMBL" id="MWG33503.1"/>
    </source>
</evidence>
<dbReference type="AlphaFoldDB" id="A0A6B0GL30"/>
<dbReference type="InterPro" id="IPR005471">
    <property type="entry name" value="Tscrpt_reg_IclR_N"/>
</dbReference>
<dbReference type="SUPFAM" id="SSF46785">
    <property type="entry name" value="Winged helix' DNA-binding domain"/>
    <property type="match status" value="1"/>
</dbReference>
<feature type="domain" description="HTH iclR-type" evidence="4">
    <location>
        <begin position="17"/>
        <end position="76"/>
    </location>
</feature>
<dbReference type="Gene3D" id="1.10.10.10">
    <property type="entry name" value="Winged helix-like DNA-binding domain superfamily/Winged helix DNA-binding domain"/>
    <property type="match status" value="1"/>
</dbReference>
<dbReference type="GO" id="GO:0003700">
    <property type="term" value="F:DNA-binding transcription factor activity"/>
    <property type="evidence" value="ECO:0007669"/>
    <property type="project" value="TreeGrafter"/>
</dbReference>
<dbReference type="PANTHER" id="PTHR30136">
    <property type="entry name" value="HELIX-TURN-HELIX TRANSCRIPTIONAL REGULATOR, ICLR FAMILY"/>
    <property type="match status" value="1"/>
</dbReference>
<evidence type="ECO:0000259" key="5">
    <source>
        <dbReference type="PROSITE" id="PS51078"/>
    </source>
</evidence>
<reference evidence="6 7" key="1">
    <citation type="submission" date="2019-12" db="EMBL/GenBank/DDBJ databases">
        <title>Halocatena pleomorpha gen. nov. sp. nov., an extremely halophilic archaeon of family Halobacteriaceae isolated from saltpan soil.</title>
        <authorList>
            <person name="Pal Y."/>
            <person name="Verma A."/>
            <person name="Krishnamurthi S."/>
            <person name="Kumar P."/>
        </authorList>
    </citation>
    <scope>NUCLEOTIDE SEQUENCE [LARGE SCALE GENOMIC DNA]</scope>
    <source>
        <strain evidence="6 7">JCM 16495</strain>
    </source>
</reference>
<gene>
    <name evidence="6" type="ORF">GQS65_03185</name>
</gene>
<dbReference type="Pfam" id="PF01614">
    <property type="entry name" value="IclR_C"/>
    <property type="match status" value="1"/>
</dbReference>
<keyword evidence="2" id="KW-0238">DNA-binding</keyword>
<keyword evidence="7" id="KW-1185">Reference proteome</keyword>
<dbReference type="PANTHER" id="PTHR30136:SF35">
    <property type="entry name" value="HTH-TYPE TRANSCRIPTIONAL REGULATOR RV1719"/>
    <property type="match status" value="1"/>
</dbReference>
<name>A0A6B0GL30_9EURY</name>
<accession>A0A6B0GL30</accession>
<dbReference type="SMART" id="SM00346">
    <property type="entry name" value="HTH_ICLR"/>
    <property type="match status" value="1"/>
</dbReference>
<dbReference type="GO" id="GO:0045892">
    <property type="term" value="P:negative regulation of DNA-templated transcription"/>
    <property type="evidence" value="ECO:0007669"/>
    <property type="project" value="TreeGrafter"/>
</dbReference>
<dbReference type="GO" id="GO:0003677">
    <property type="term" value="F:DNA binding"/>
    <property type="evidence" value="ECO:0007669"/>
    <property type="project" value="UniProtKB-KW"/>
</dbReference>
<dbReference type="Proteomes" id="UP000451471">
    <property type="component" value="Unassembled WGS sequence"/>
</dbReference>
<evidence type="ECO:0000256" key="3">
    <source>
        <dbReference type="ARBA" id="ARBA00023163"/>
    </source>
</evidence>
<proteinExistence type="predicted"/>
<comment type="caution">
    <text evidence="6">The sequence shown here is derived from an EMBL/GenBank/DDBJ whole genome shotgun (WGS) entry which is preliminary data.</text>
</comment>
<sequence length="258" mass="28747">MATRQHSDNAGSRPVEIKSVKTSFRIIEAMKSLEEPSVTELAAHTDLAKSTVHKHLKTLEHANYVTKNDDVYRLGARFLDLGGYVREDCYGVGRIKQQIKELAEETGEVAHFAVHEHGRAIVLYRESGRQGVPTRSRIGKRMYLHQTAYGKAILAHLPEAEIEEIVARVGLPTATDSTITDRTSLIEELETVRERGYAINDEESTMGLRAIGAPVHSTDGEVFGACSIAGPKMPIDESTIDPLIRMTKQFELEMKYSR</sequence>
<dbReference type="EMBL" id="WSZK01000007">
    <property type="protein sequence ID" value="MWG33503.1"/>
    <property type="molecule type" value="Genomic_DNA"/>
</dbReference>
<dbReference type="OrthoDB" id="14763at2157"/>
<dbReference type="InterPro" id="IPR050707">
    <property type="entry name" value="HTH_MetabolicPath_Reg"/>
</dbReference>
<dbReference type="PROSITE" id="PS51077">
    <property type="entry name" value="HTH_ICLR"/>
    <property type="match status" value="1"/>
</dbReference>
<dbReference type="InterPro" id="IPR014757">
    <property type="entry name" value="Tscrpt_reg_IclR_C"/>
</dbReference>
<dbReference type="Pfam" id="PF09339">
    <property type="entry name" value="HTH_IclR"/>
    <property type="match status" value="1"/>
</dbReference>
<dbReference type="InterPro" id="IPR029016">
    <property type="entry name" value="GAF-like_dom_sf"/>
</dbReference>